<dbReference type="RefSeq" id="WP_134130182.1">
    <property type="nucleotide sequence ID" value="NZ_SODU01000002.1"/>
</dbReference>
<keyword evidence="1" id="KW-0732">Signal</keyword>
<feature type="chain" id="PRO_5045464005" description="Secreted protein" evidence="1">
    <location>
        <begin position="31"/>
        <end position="100"/>
    </location>
</feature>
<evidence type="ECO:0000313" key="2">
    <source>
        <dbReference type="EMBL" id="TDW90006.1"/>
    </source>
</evidence>
<protein>
    <recommendedName>
        <fullName evidence="4">Secreted protein</fullName>
    </recommendedName>
</protein>
<evidence type="ECO:0000313" key="3">
    <source>
        <dbReference type="Proteomes" id="UP000295060"/>
    </source>
</evidence>
<keyword evidence="3" id="KW-1185">Reference proteome</keyword>
<dbReference type="EMBL" id="SODU01000002">
    <property type="protein sequence ID" value="TDW90006.1"/>
    <property type="molecule type" value="Genomic_DNA"/>
</dbReference>
<gene>
    <name evidence="2" type="ORF">EV137_3811</name>
</gene>
<dbReference type="PROSITE" id="PS51318">
    <property type="entry name" value="TAT"/>
    <property type="match status" value="1"/>
</dbReference>
<reference evidence="2 3" key="1">
    <citation type="submission" date="2019-03" db="EMBL/GenBank/DDBJ databases">
        <title>Genomic Encyclopedia of Type Strains, Phase III (KMG-III): the genomes of soil and plant-associated and newly described type strains.</title>
        <authorList>
            <person name="Whitman W."/>
        </authorList>
    </citation>
    <scope>NUCLEOTIDE SEQUENCE [LARGE SCALE GENOMIC DNA]</scope>
    <source>
        <strain evidence="2 3">VKMAc-2574</strain>
    </source>
</reference>
<evidence type="ECO:0008006" key="4">
    <source>
        <dbReference type="Google" id="ProtNLM"/>
    </source>
</evidence>
<sequence>MTRRWSGAVRRTAIRAAVAVAALMALTASAVVPASAAGPAGSSVATQQPDPTEWMGPFYTSWHCNVVLALRGDDGPCQFNPSPPTTTWGWWYRLDKEEGR</sequence>
<comment type="caution">
    <text evidence="2">The sequence shown here is derived from an EMBL/GenBank/DDBJ whole genome shotgun (WGS) entry which is preliminary data.</text>
</comment>
<organism evidence="2 3">
    <name type="scientific">Kribbella pratensis</name>
    <dbReference type="NCBI Taxonomy" id="2512112"/>
    <lineage>
        <taxon>Bacteria</taxon>
        <taxon>Bacillati</taxon>
        <taxon>Actinomycetota</taxon>
        <taxon>Actinomycetes</taxon>
        <taxon>Propionibacteriales</taxon>
        <taxon>Kribbellaceae</taxon>
        <taxon>Kribbella</taxon>
    </lineage>
</organism>
<accession>A0ABY2FF52</accession>
<proteinExistence type="predicted"/>
<dbReference type="InterPro" id="IPR006311">
    <property type="entry name" value="TAT_signal"/>
</dbReference>
<name>A0ABY2FF52_9ACTN</name>
<feature type="signal peptide" evidence="1">
    <location>
        <begin position="1"/>
        <end position="30"/>
    </location>
</feature>
<evidence type="ECO:0000256" key="1">
    <source>
        <dbReference type="SAM" id="SignalP"/>
    </source>
</evidence>
<dbReference type="Proteomes" id="UP000295060">
    <property type="component" value="Unassembled WGS sequence"/>
</dbReference>